<comment type="caution">
    <text evidence="1">The sequence shown here is derived from an EMBL/GenBank/DDBJ whole genome shotgun (WGS) entry which is preliminary data.</text>
</comment>
<organism evidence="1 2">
    <name type="scientific">Actinacidiphila cocklensis</name>
    <dbReference type="NCBI Taxonomy" id="887465"/>
    <lineage>
        <taxon>Bacteria</taxon>
        <taxon>Bacillati</taxon>
        <taxon>Actinomycetota</taxon>
        <taxon>Actinomycetes</taxon>
        <taxon>Kitasatosporales</taxon>
        <taxon>Streptomycetaceae</taxon>
        <taxon>Actinacidiphila</taxon>
    </lineage>
</organism>
<gene>
    <name evidence="1" type="ORF">SCOCK_150126</name>
</gene>
<name>A0A9W4DL30_9ACTN</name>
<sequence>MNRTLYWRPGAVQPQYELSGDLKRAIAHRYWGHDGGARDGDQCPLTEEDIPYLEDLAEKGVDGAAALSAAIREHDNRVVVWITGPADPPRKRS</sequence>
<proteinExistence type="predicted"/>
<dbReference type="EMBL" id="CAJSLV010000043">
    <property type="protein sequence ID" value="CAG6392154.1"/>
    <property type="molecule type" value="Genomic_DNA"/>
</dbReference>
<reference evidence="1" key="1">
    <citation type="submission" date="2021-05" db="EMBL/GenBank/DDBJ databases">
        <authorList>
            <person name="Arsene-Ploetze F."/>
        </authorList>
    </citation>
    <scope>NUCLEOTIDE SEQUENCE</scope>
    <source>
        <strain evidence="1">DSM 42138</strain>
    </source>
</reference>
<keyword evidence="2" id="KW-1185">Reference proteome</keyword>
<evidence type="ECO:0000313" key="2">
    <source>
        <dbReference type="Proteomes" id="UP001152519"/>
    </source>
</evidence>
<evidence type="ECO:0000313" key="1">
    <source>
        <dbReference type="EMBL" id="CAG6392154.1"/>
    </source>
</evidence>
<dbReference type="AlphaFoldDB" id="A0A9W4DL30"/>
<dbReference type="Proteomes" id="UP001152519">
    <property type="component" value="Unassembled WGS sequence"/>
</dbReference>
<accession>A0A9W4DL30</accession>
<dbReference type="RefSeq" id="WP_251486252.1">
    <property type="nucleotide sequence ID" value="NZ_CAJSLV010000043.1"/>
</dbReference>
<protein>
    <submittedName>
        <fullName evidence="1">Uncharacterized protein</fullName>
    </submittedName>
</protein>